<dbReference type="GO" id="GO:0005737">
    <property type="term" value="C:cytoplasm"/>
    <property type="evidence" value="ECO:0007669"/>
    <property type="project" value="TreeGrafter"/>
</dbReference>
<dbReference type="PANTHER" id="PTHR21240">
    <property type="entry name" value="2-AMINO-3-CARBOXYLMUCONATE-6-SEMIALDEHYDE DECARBOXYLASE"/>
    <property type="match status" value="1"/>
</dbReference>
<evidence type="ECO:0000313" key="4">
    <source>
        <dbReference type="EMBL" id="SMO48971.1"/>
    </source>
</evidence>
<dbReference type="Proteomes" id="UP000320300">
    <property type="component" value="Unassembled WGS sequence"/>
</dbReference>
<dbReference type="Pfam" id="PF04909">
    <property type="entry name" value="Amidohydro_2"/>
    <property type="match status" value="1"/>
</dbReference>
<evidence type="ECO:0000256" key="2">
    <source>
        <dbReference type="SAM" id="SignalP"/>
    </source>
</evidence>
<dbReference type="RefSeq" id="WP_142527135.1">
    <property type="nucleotide sequence ID" value="NZ_CBCSJO010000003.1"/>
</dbReference>
<feature type="chain" id="PRO_5021982581" description="Amidohydrolase-related domain-containing protein" evidence="2">
    <location>
        <begin position="21"/>
        <end position="339"/>
    </location>
</feature>
<keyword evidence="5" id="KW-1185">Reference proteome</keyword>
<dbReference type="Gene3D" id="3.20.20.140">
    <property type="entry name" value="Metal-dependent hydrolases"/>
    <property type="match status" value="1"/>
</dbReference>
<dbReference type="OrthoDB" id="5450317at2"/>
<dbReference type="GO" id="GO:0019748">
    <property type="term" value="P:secondary metabolic process"/>
    <property type="evidence" value="ECO:0007669"/>
    <property type="project" value="TreeGrafter"/>
</dbReference>
<dbReference type="AlphaFoldDB" id="A0A521BQE3"/>
<keyword evidence="2" id="KW-0732">Signal</keyword>
<evidence type="ECO:0000313" key="5">
    <source>
        <dbReference type="Proteomes" id="UP000320300"/>
    </source>
</evidence>
<dbReference type="InterPro" id="IPR032465">
    <property type="entry name" value="ACMSD"/>
</dbReference>
<protein>
    <recommendedName>
        <fullName evidence="3">Amidohydrolase-related domain-containing protein</fullName>
    </recommendedName>
</protein>
<dbReference type="InterPro" id="IPR032466">
    <property type="entry name" value="Metal_Hydrolase"/>
</dbReference>
<name>A0A521BQE3_9SPHI</name>
<dbReference type="SUPFAM" id="SSF51556">
    <property type="entry name" value="Metallo-dependent hydrolases"/>
    <property type="match status" value="1"/>
</dbReference>
<dbReference type="EMBL" id="FXTN01000002">
    <property type="protein sequence ID" value="SMO48971.1"/>
    <property type="molecule type" value="Genomic_DNA"/>
</dbReference>
<reference evidence="4 5" key="1">
    <citation type="submission" date="2017-05" db="EMBL/GenBank/DDBJ databases">
        <authorList>
            <person name="Varghese N."/>
            <person name="Submissions S."/>
        </authorList>
    </citation>
    <scope>NUCLEOTIDE SEQUENCE [LARGE SCALE GENOMIC DNA]</scope>
    <source>
        <strain evidence="4 5">DSM 19036</strain>
    </source>
</reference>
<dbReference type="InterPro" id="IPR006680">
    <property type="entry name" value="Amidohydro-rel"/>
</dbReference>
<keyword evidence="1" id="KW-0456">Lyase</keyword>
<gene>
    <name evidence="4" type="ORF">SAMN06265348_102489</name>
</gene>
<evidence type="ECO:0000256" key="1">
    <source>
        <dbReference type="ARBA" id="ARBA00023239"/>
    </source>
</evidence>
<organism evidence="4 5">
    <name type="scientific">Pedobacter westerhofensis</name>
    <dbReference type="NCBI Taxonomy" id="425512"/>
    <lineage>
        <taxon>Bacteria</taxon>
        <taxon>Pseudomonadati</taxon>
        <taxon>Bacteroidota</taxon>
        <taxon>Sphingobacteriia</taxon>
        <taxon>Sphingobacteriales</taxon>
        <taxon>Sphingobacteriaceae</taxon>
        <taxon>Pedobacter</taxon>
    </lineage>
</organism>
<feature type="domain" description="Amidohydrolase-related" evidence="3">
    <location>
        <begin position="28"/>
        <end position="330"/>
    </location>
</feature>
<proteinExistence type="predicted"/>
<dbReference type="GO" id="GO:0016787">
    <property type="term" value="F:hydrolase activity"/>
    <property type="evidence" value="ECO:0007669"/>
    <property type="project" value="InterPro"/>
</dbReference>
<accession>A0A521BQE3</accession>
<evidence type="ECO:0000259" key="3">
    <source>
        <dbReference type="Pfam" id="PF04909"/>
    </source>
</evidence>
<sequence>MRKALWLFLPLLQFSAGVSAQQRPLPVIDMHLHALSVTELGPPPLKLGAPFKYWGGNDPQHDFGEVYQRVQKTAEWNDKSVTSALTDHELEASTLHILRKRNIYGVLSGSINRVRKWKAAEPKHIINAVYWDFSHIQSEKLDADSLRRLFKSGEFKVFSEIAIQYEGITPSDSVFEPYLQMAEDLDIPIGIHIGPGPPGAPFQGAVKYRARMHSALVLEQAMIRHPKLRVYAMHAGWPMIDDMIAMLYTYPQLYVDLGVIDYILPKKEFYGYLKRLVDAGFGKRIMYGSDQMVWPKAMEISIDNIQHAPFLTAAQKRDIFFNNAARFLRLSRKQIREMR</sequence>
<dbReference type="GO" id="GO:0016831">
    <property type="term" value="F:carboxy-lyase activity"/>
    <property type="evidence" value="ECO:0007669"/>
    <property type="project" value="InterPro"/>
</dbReference>
<feature type="signal peptide" evidence="2">
    <location>
        <begin position="1"/>
        <end position="20"/>
    </location>
</feature>
<dbReference type="PANTHER" id="PTHR21240:SF28">
    <property type="entry name" value="ISO-OROTATE DECARBOXYLASE (EUROFUNG)"/>
    <property type="match status" value="1"/>
</dbReference>